<dbReference type="SUPFAM" id="SSF56436">
    <property type="entry name" value="C-type lectin-like"/>
    <property type="match status" value="1"/>
</dbReference>
<dbReference type="Gene3D" id="3.10.100.10">
    <property type="entry name" value="Mannose-Binding Protein A, subunit A"/>
    <property type="match status" value="1"/>
</dbReference>
<protein>
    <recommendedName>
        <fullName evidence="1">C-type lectin domain-containing protein</fullName>
    </recommendedName>
</protein>
<keyword evidence="3" id="KW-1185">Reference proteome</keyword>
<evidence type="ECO:0000313" key="3">
    <source>
        <dbReference type="Proteomes" id="UP000596742"/>
    </source>
</evidence>
<evidence type="ECO:0000259" key="1">
    <source>
        <dbReference type="PROSITE" id="PS50041"/>
    </source>
</evidence>
<feature type="domain" description="C-type lectin" evidence="1">
    <location>
        <begin position="58"/>
        <end position="180"/>
    </location>
</feature>
<dbReference type="CDD" id="cd00037">
    <property type="entry name" value="CLECT"/>
    <property type="match status" value="2"/>
</dbReference>
<name>A0A8B6DTJ5_MYTGA</name>
<feature type="non-terminal residue" evidence="2">
    <location>
        <position position="1"/>
    </location>
</feature>
<reference evidence="2" key="1">
    <citation type="submission" date="2018-11" db="EMBL/GenBank/DDBJ databases">
        <authorList>
            <person name="Alioto T."/>
            <person name="Alioto T."/>
        </authorList>
    </citation>
    <scope>NUCLEOTIDE SEQUENCE</scope>
</reference>
<comment type="caution">
    <text evidence="2">The sequence shown here is derived from an EMBL/GenBank/DDBJ whole genome shotgun (WGS) entry which is preliminary data.</text>
</comment>
<proteinExistence type="predicted"/>
<dbReference type="Pfam" id="PF00059">
    <property type="entry name" value="Lectin_C"/>
    <property type="match status" value="1"/>
</dbReference>
<dbReference type="AlphaFoldDB" id="A0A8B6DTJ5"/>
<gene>
    <name evidence="2" type="ORF">MGAL_10B084025</name>
</gene>
<dbReference type="OrthoDB" id="6101546at2759"/>
<dbReference type="PROSITE" id="PS50041">
    <property type="entry name" value="C_TYPE_LECTIN_2"/>
    <property type="match status" value="1"/>
</dbReference>
<accession>A0A8B6DTJ5</accession>
<evidence type="ECO:0000313" key="2">
    <source>
        <dbReference type="EMBL" id="VDI24941.1"/>
    </source>
</evidence>
<sequence>KHHCLAMRKDFNYKWTDDYCAENHGYICESSLETRIVYVFIFLKGTSAIHCQPGWDHHDSSCYLFSKDTATWESARDICQSVSSSLVAIESQSEEAFIEARLHHEFASFMFWLGGTDQFDNNSTEWTWVMTEQKINEGYTDWHPTEPDHPGKQHCLAMRKDFNYKWTDDYCTENHGYICESNTESGGTIIG</sequence>
<dbReference type="InterPro" id="IPR016186">
    <property type="entry name" value="C-type_lectin-like/link_sf"/>
</dbReference>
<organism evidence="2 3">
    <name type="scientific">Mytilus galloprovincialis</name>
    <name type="common">Mediterranean mussel</name>
    <dbReference type="NCBI Taxonomy" id="29158"/>
    <lineage>
        <taxon>Eukaryota</taxon>
        <taxon>Metazoa</taxon>
        <taxon>Spiralia</taxon>
        <taxon>Lophotrochozoa</taxon>
        <taxon>Mollusca</taxon>
        <taxon>Bivalvia</taxon>
        <taxon>Autobranchia</taxon>
        <taxon>Pteriomorphia</taxon>
        <taxon>Mytilida</taxon>
        <taxon>Mytiloidea</taxon>
        <taxon>Mytilidae</taxon>
        <taxon>Mytilinae</taxon>
        <taxon>Mytilus</taxon>
    </lineage>
</organism>
<dbReference type="InterPro" id="IPR050111">
    <property type="entry name" value="C-type_lectin/snaclec_domain"/>
</dbReference>
<dbReference type="Proteomes" id="UP000596742">
    <property type="component" value="Unassembled WGS sequence"/>
</dbReference>
<dbReference type="SMART" id="SM00034">
    <property type="entry name" value="CLECT"/>
    <property type="match status" value="1"/>
</dbReference>
<dbReference type="PANTHER" id="PTHR22803">
    <property type="entry name" value="MANNOSE, PHOSPHOLIPASE, LECTIN RECEPTOR RELATED"/>
    <property type="match status" value="1"/>
</dbReference>
<dbReference type="InterPro" id="IPR001304">
    <property type="entry name" value="C-type_lectin-like"/>
</dbReference>
<dbReference type="InterPro" id="IPR016187">
    <property type="entry name" value="CTDL_fold"/>
</dbReference>
<dbReference type="EMBL" id="UYJE01004093">
    <property type="protein sequence ID" value="VDI24941.1"/>
    <property type="molecule type" value="Genomic_DNA"/>
</dbReference>